<dbReference type="HOGENOM" id="CLU_054590_8_1_1"/>
<dbReference type="InterPro" id="IPR002925">
    <property type="entry name" value="Dienelactn_hydro"/>
</dbReference>
<evidence type="ECO:0000313" key="4">
    <source>
        <dbReference type="Proteomes" id="UP000006591"/>
    </source>
</evidence>
<dbReference type="Pfam" id="PF01738">
    <property type="entry name" value="DLH"/>
    <property type="match status" value="1"/>
</dbReference>
<evidence type="ECO:0000313" key="3">
    <source>
        <dbReference type="EnsemblPlants" id="ONIVA08G07570.1"/>
    </source>
</evidence>
<name>A0A0E0I8V1_ORYNI</name>
<dbReference type="STRING" id="4536.A0A0E0I8V1"/>
<organism evidence="3">
    <name type="scientific">Oryza nivara</name>
    <name type="common">Indian wild rice</name>
    <name type="synonym">Oryza sativa f. spontanea</name>
    <dbReference type="NCBI Taxonomy" id="4536"/>
    <lineage>
        <taxon>Eukaryota</taxon>
        <taxon>Viridiplantae</taxon>
        <taxon>Streptophyta</taxon>
        <taxon>Embryophyta</taxon>
        <taxon>Tracheophyta</taxon>
        <taxon>Spermatophyta</taxon>
        <taxon>Magnoliopsida</taxon>
        <taxon>Liliopsida</taxon>
        <taxon>Poales</taxon>
        <taxon>Poaceae</taxon>
        <taxon>BOP clade</taxon>
        <taxon>Oryzoideae</taxon>
        <taxon>Oryzeae</taxon>
        <taxon>Oryzinae</taxon>
        <taxon>Oryza</taxon>
    </lineage>
</organism>
<dbReference type="PANTHER" id="PTHR17630">
    <property type="entry name" value="DIENELACTONE HYDROLASE"/>
    <property type="match status" value="1"/>
</dbReference>
<dbReference type="AlphaFoldDB" id="A0A0E0I8V1"/>
<dbReference type="Gene3D" id="3.40.50.1820">
    <property type="entry name" value="alpha/beta hydrolase"/>
    <property type="match status" value="1"/>
</dbReference>
<dbReference type="GO" id="GO:0016787">
    <property type="term" value="F:hydrolase activity"/>
    <property type="evidence" value="ECO:0007669"/>
    <property type="project" value="InterPro"/>
</dbReference>
<sequence>MATASMLHRSLLCLTVLAAAAAAAQPRLQCLENPPELTAAGDGEAGVVVQNLGGFAAYVTGAAHSGRAIVLASDVFGFEAPLLRKIADKVGEAGYYVVVPDFFQGRPYNGDPSINITQWIMAHSPVKAAEDSKPIFAALKREGKSVVGVGGYCWGGKLAVEVAKTNEVGAIVISHPSSVTADDMTDVKCPIEILGAENDAVTPPRLVYQFVNALRQRPEVSSC</sequence>
<dbReference type="PANTHER" id="PTHR17630:SF56">
    <property type="entry name" value="ENDO-1,3_1,4-BETA-D-GLUCANASE"/>
    <property type="match status" value="1"/>
</dbReference>
<protein>
    <recommendedName>
        <fullName evidence="2">Dienelactone hydrolase domain-containing protein</fullName>
    </recommendedName>
</protein>
<feature type="chain" id="PRO_5002362713" description="Dienelactone hydrolase domain-containing protein" evidence="1">
    <location>
        <begin position="24"/>
        <end position="223"/>
    </location>
</feature>
<dbReference type="eggNOG" id="KOG3043">
    <property type="taxonomic scope" value="Eukaryota"/>
</dbReference>
<dbReference type="SUPFAM" id="SSF53474">
    <property type="entry name" value="alpha/beta-Hydrolases"/>
    <property type="match status" value="1"/>
</dbReference>
<reference evidence="3" key="1">
    <citation type="submission" date="2015-04" db="UniProtKB">
        <authorList>
            <consortium name="EnsemblPlants"/>
        </authorList>
    </citation>
    <scope>IDENTIFICATION</scope>
    <source>
        <strain evidence="3">SL10</strain>
    </source>
</reference>
<evidence type="ECO:0000259" key="2">
    <source>
        <dbReference type="Pfam" id="PF01738"/>
    </source>
</evidence>
<proteinExistence type="predicted"/>
<accession>A0A0E0I8V1</accession>
<dbReference type="Gramene" id="ONIVA08G07570.1">
    <property type="protein sequence ID" value="ONIVA08G07570.1"/>
    <property type="gene ID" value="ONIVA08G07570"/>
</dbReference>
<evidence type="ECO:0000256" key="1">
    <source>
        <dbReference type="SAM" id="SignalP"/>
    </source>
</evidence>
<dbReference type="InterPro" id="IPR029058">
    <property type="entry name" value="AB_hydrolase_fold"/>
</dbReference>
<keyword evidence="4" id="KW-1185">Reference proteome</keyword>
<dbReference type="OMA" id="PYDYQYF"/>
<feature type="domain" description="Dienelactone hydrolase" evidence="2">
    <location>
        <begin position="55"/>
        <end position="216"/>
    </location>
</feature>
<dbReference type="Proteomes" id="UP000006591">
    <property type="component" value="Chromosome 8"/>
</dbReference>
<keyword evidence="1" id="KW-0732">Signal</keyword>
<reference evidence="3" key="2">
    <citation type="submission" date="2018-04" db="EMBL/GenBank/DDBJ databases">
        <title>OnivRS2 (Oryza nivara Reference Sequence Version 2).</title>
        <authorList>
            <person name="Zhang J."/>
            <person name="Kudrna D."/>
            <person name="Lee S."/>
            <person name="Talag J."/>
            <person name="Rajasekar S."/>
            <person name="Welchert J."/>
            <person name="Hsing Y.-I."/>
            <person name="Wing R.A."/>
        </authorList>
    </citation>
    <scope>NUCLEOTIDE SEQUENCE [LARGE SCALE GENOMIC DNA]</scope>
    <source>
        <strain evidence="3">SL10</strain>
    </source>
</reference>
<dbReference type="EnsemblPlants" id="ONIVA08G07570.1">
    <property type="protein sequence ID" value="ONIVA08G07570.1"/>
    <property type="gene ID" value="ONIVA08G07570"/>
</dbReference>
<feature type="signal peptide" evidence="1">
    <location>
        <begin position="1"/>
        <end position="23"/>
    </location>
</feature>